<evidence type="ECO:0000313" key="1">
    <source>
        <dbReference type="EMBL" id="ATB45937.1"/>
    </source>
</evidence>
<accession>A0A250JR21</accession>
<dbReference type="AlphaFoldDB" id="A0A250JR21"/>
<name>A0A250JR21_9BACT</name>
<dbReference type="EMBL" id="CP022203">
    <property type="protein sequence ID" value="ATB45937.1"/>
    <property type="molecule type" value="Genomic_DNA"/>
</dbReference>
<sequence length="574" mass="63827">MDSQTALRELEAELDKDVKALPLLKLPFRTVVSALYGVVDNRFHGPRTSPESRENEDVGSAIVNRLSYLLPLLIDCPVEPLGLNLANALSPITPQYLAELGFLLAYAHFSELMPEVHRGYYSVSGDVASGFRLTHASDSFRYYEARDIALTEISMPYYLRPRLKFEAQLVDVVNRFVKQKFSHAGDLVTTVTVIAKQLYEEFRLGIREIPILTDEGCNAAFGVSLEKFNRFRSAWAGISELCLHLADAFAHRARSSSGRRQRELFFESMEWTAPLLRRNFLEGLVLALTGLSGGEIDHLMQFYSFSPAEKRARQVGDGFFPPIAQLADSLHFNPDALRSMLSSRNVLYVLNRAHTQVFDEQVSGHLEPALIEIAKRPLSRLPDVFLAQEIDWGGGDIDLLVYSERENSALHIQAKAAIAPQGARMVAATEGRVKEALRQLSALRKLPPAQIDAIVEKAIGRPVRGVNLVDVVLCRASFGTAKIWERLGSVAVVNPSIVAAVVERLLATSSSNPVTAFAATVQEVADDIQRRAATGWEEATIELGRTTLTMPLLRLDSNVLWVERQKSYERLMGK</sequence>
<keyword evidence="2" id="KW-1185">Reference proteome</keyword>
<protein>
    <submittedName>
        <fullName evidence="1">Uncharacterized protein</fullName>
    </submittedName>
</protein>
<evidence type="ECO:0000313" key="2">
    <source>
        <dbReference type="Proteomes" id="UP000217343"/>
    </source>
</evidence>
<proteinExistence type="predicted"/>
<reference evidence="1 2" key="1">
    <citation type="submission" date="2017-06" db="EMBL/GenBank/DDBJ databases">
        <title>Sequencing and comparative analysis of myxobacterial genomes.</title>
        <authorList>
            <person name="Rupp O."/>
            <person name="Goesmann A."/>
            <person name="Sogaard-Andersen L."/>
        </authorList>
    </citation>
    <scope>NUCLEOTIDE SEQUENCE [LARGE SCALE GENOMIC DNA]</scope>
    <source>
        <strain evidence="1 2">DSM 14697</strain>
    </source>
</reference>
<gene>
    <name evidence="1" type="ORF">MYMAC_001525</name>
</gene>
<dbReference type="KEGG" id="mmas:MYMAC_001525"/>
<dbReference type="Proteomes" id="UP000217343">
    <property type="component" value="Chromosome"/>
</dbReference>
<organism evidence="1 2">
    <name type="scientific">Corallococcus macrosporus DSM 14697</name>
    <dbReference type="NCBI Taxonomy" id="1189310"/>
    <lineage>
        <taxon>Bacteria</taxon>
        <taxon>Pseudomonadati</taxon>
        <taxon>Myxococcota</taxon>
        <taxon>Myxococcia</taxon>
        <taxon>Myxococcales</taxon>
        <taxon>Cystobacterineae</taxon>
        <taxon>Myxococcaceae</taxon>
        <taxon>Corallococcus</taxon>
    </lineage>
</organism>